<feature type="compositionally biased region" description="Polar residues" evidence="1">
    <location>
        <begin position="47"/>
        <end position="69"/>
    </location>
</feature>
<name>A0A9P3GBY6_9APHY</name>
<dbReference type="OrthoDB" id="2669721at2759"/>
<proteinExistence type="predicted"/>
<dbReference type="Pfam" id="PF02992">
    <property type="entry name" value="Transposase_21"/>
    <property type="match status" value="1"/>
</dbReference>
<organism evidence="2 3">
    <name type="scientific">Phanerochaete sordida</name>
    <dbReference type="NCBI Taxonomy" id="48140"/>
    <lineage>
        <taxon>Eukaryota</taxon>
        <taxon>Fungi</taxon>
        <taxon>Dikarya</taxon>
        <taxon>Basidiomycota</taxon>
        <taxon>Agaricomycotina</taxon>
        <taxon>Agaricomycetes</taxon>
        <taxon>Polyporales</taxon>
        <taxon>Phanerochaetaceae</taxon>
        <taxon>Phanerochaete</taxon>
    </lineage>
</organism>
<protein>
    <submittedName>
        <fullName evidence="2">Uncharacterized protein</fullName>
    </submittedName>
</protein>
<comment type="caution">
    <text evidence="2">The sequence shown here is derived from an EMBL/GenBank/DDBJ whole genome shotgun (WGS) entry which is preliminary data.</text>
</comment>
<feature type="compositionally biased region" description="Basic and acidic residues" evidence="1">
    <location>
        <begin position="35"/>
        <end position="44"/>
    </location>
</feature>
<evidence type="ECO:0000256" key="1">
    <source>
        <dbReference type="SAM" id="MobiDB-lite"/>
    </source>
</evidence>
<dbReference type="Proteomes" id="UP000703269">
    <property type="component" value="Unassembled WGS sequence"/>
</dbReference>
<sequence length="1018" mass="114309">MSNNVEQPEAHAGPSGQQYYEDSDAQAPGGLNEEEAARLARILDDGASSNESSHTIGRSLSRASSRESTIQGSLDRQLLAQDGAAEPQRDEPVVLLPLDAFVLQDDEDAADEPGLRSIDLDADAEGDLLQSEDPGAPVTIRMEDLRIASAFVDYINNATLDEENLPEGLLERLRDPPSSPLDIQADEDFLFSLRTWILTTAPDEHYKKIRRNVQGHSTSGIEMPSLHNLKKRVREVTGVVPWYHDMCVNSCIAYTGPFSTLERCPYTSCGAPRYIPGTRKPQRQFVTLPLGPQLQALYRSPESAEAMRYRERATEELLAQMEEDDGRPLPSLSDFLHGADYMDAVLSGNLGPNDICVMFSIDGAQLYEHKQSDCWLNIWVILNLSPDARYKKKHILVGGIFPGPNKPKNIDSFICPGLHHVSALAQEGLIIWDASRLARHLSRLFVPIAAADGPGMAYLNGRVGHTGRMGCRFGCPCIGRHKPGAPTYYPACLCPHNFDVPGSSHPDFNMVPHLSPLPGGHSDPRTERLNRYNRDLLYVLDSRTKKQYEERRLETGIAKPSIFLGIPEEHRYPITGLFPGDIMHAVLNLAELLVGLWRGKFHCDKGDDKATWDWAVLVGDVWEEHGKTVERCKTYLPGSFDRPPRNPAEKISSGYKAAEFLTWLFGLGPALLLGTLPDKYWSHYCKLVRGFRLLHQYHVTYEELQEAHTLLTEYAHDFELLYYQRNPHRLHFVRQSIHILYHGAPETLRTGPQPCYAQTGMERTIGDLEVELRSHSNPFANLAEIALRRCQINALHAMVPDLDNGPDKDMLPRGAFDVGHGFALLHAMSRAACLVPQAEAAAIRQYFTEVEPDIVDPLWLQSPTIRKWARLRIPTHQVARSLWKEERMNDKIKALRQARNVKFQDHLGIGFGEIQYYFKYGPRAYGVIARYSAPDPNLLDISYGAIWSCLPAEPDEFGVIDVTAIKAVIGMVPHPYHIAHPELQGRVFVVEKPGLDLLMYTGELAEEEDEEEEEFVDD</sequence>
<reference evidence="2 3" key="1">
    <citation type="submission" date="2021-08" db="EMBL/GenBank/DDBJ databases">
        <title>Draft Genome Sequence of Phanerochaete sordida strain YK-624.</title>
        <authorList>
            <person name="Mori T."/>
            <person name="Dohra H."/>
            <person name="Suzuki T."/>
            <person name="Kawagishi H."/>
            <person name="Hirai H."/>
        </authorList>
    </citation>
    <scope>NUCLEOTIDE SEQUENCE [LARGE SCALE GENOMIC DNA]</scope>
    <source>
        <strain evidence="2 3">YK-624</strain>
    </source>
</reference>
<evidence type="ECO:0000313" key="2">
    <source>
        <dbReference type="EMBL" id="GJE92947.1"/>
    </source>
</evidence>
<gene>
    <name evidence="2" type="ORF">PsYK624_091060</name>
</gene>
<dbReference type="InterPro" id="IPR004242">
    <property type="entry name" value="Transposase_21"/>
</dbReference>
<keyword evidence="3" id="KW-1185">Reference proteome</keyword>
<evidence type="ECO:0000313" key="3">
    <source>
        <dbReference type="Proteomes" id="UP000703269"/>
    </source>
</evidence>
<accession>A0A9P3GBY6</accession>
<feature type="region of interest" description="Disordered" evidence="1">
    <location>
        <begin position="1"/>
        <end position="69"/>
    </location>
</feature>
<dbReference type="EMBL" id="BPQB01000029">
    <property type="protein sequence ID" value="GJE92947.1"/>
    <property type="molecule type" value="Genomic_DNA"/>
</dbReference>
<dbReference type="AlphaFoldDB" id="A0A9P3GBY6"/>